<dbReference type="Bgee" id="ENSGGOG00000010154">
    <property type="expression patterns" value="Expressed in heart and 4 other cell types or tissues"/>
</dbReference>
<name>A0A2I2Y375_GORGO</name>
<reference evidence="1 2" key="2">
    <citation type="journal article" date="2012" name="Nature">
        <title>Insights into hominid evolution from the gorilla genome sequence.</title>
        <authorList>
            <person name="Scally A."/>
            <person name="Dutheil J.Y."/>
            <person name="Hillier L.W."/>
            <person name="Jordan G.E."/>
            <person name="Goodhead I."/>
            <person name="Herrero J."/>
            <person name="Hobolth A."/>
            <person name="Lappalainen T."/>
            <person name="Mailund T."/>
            <person name="Marques-Bonet T."/>
            <person name="McCarthy S."/>
            <person name="Montgomery S.H."/>
            <person name="Schwalie P.C."/>
            <person name="Tang Y.A."/>
            <person name="Ward M.C."/>
            <person name="Xue Y."/>
            <person name="Yngvadottir B."/>
            <person name="Alkan C."/>
            <person name="Andersen L.N."/>
            <person name="Ayub Q."/>
            <person name="Ball E.V."/>
            <person name="Beal K."/>
            <person name="Bradley B.J."/>
            <person name="Chen Y."/>
            <person name="Clee C.M."/>
            <person name="Fitzgerald S."/>
            <person name="Graves T.A."/>
            <person name="Gu Y."/>
            <person name="Heath P."/>
            <person name="Heger A."/>
            <person name="Karakoc E."/>
            <person name="Kolb-Kokocinski A."/>
            <person name="Laird G.K."/>
            <person name="Lunter G."/>
            <person name="Meader S."/>
            <person name="Mort M."/>
            <person name="Mullikin J.C."/>
            <person name="Munch K."/>
            <person name="O'Connor T.D."/>
            <person name="Phillips A.D."/>
            <person name="Prado-Martinez J."/>
            <person name="Rogers A.S."/>
            <person name="Sajjadian S."/>
            <person name="Schmidt D."/>
            <person name="Shaw K."/>
            <person name="Simpson J.T."/>
            <person name="Stenson P.D."/>
            <person name="Turner D.J."/>
            <person name="Vigilant L."/>
            <person name="Vilella A.J."/>
            <person name="Whitener W."/>
            <person name="Zhu B."/>
            <person name="Cooper D.N."/>
            <person name="de Jong P."/>
            <person name="Dermitzakis E.T."/>
            <person name="Eichler E.E."/>
            <person name="Flicek P."/>
            <person name="Goldman N."/>
            <person name="Mundy N.I."/>
            <person name="Ning Z."/>
            <person name="Odom D.T."/>
            <person name="Ponting C.P."/>
            <person name="Quail M.A."/>
            <person name="Ryder O.A."/>
            <person name="Searle S.M."/>
            <person name="Warren W.C."/>
            <person name="Wilson R.K."/>
            <person name="Schierup M.H."/>
            <person name="Rogers J."/>
            <person name="Tyler-Smith C."/>
            <person name="Durbin R."/>
        </authorList>
    </citation>
    <scope>NUCLEOTIDE SEQUENCE [LARGE SCALE GENOMIC DNA]</scope>
</reference>
<proteinExistence type="predicted"/>
<evidence type="ECO:0000313" key="2">
    <source>
        <dbReference type="Proteomes" id="UP000001519"/>
    </source>
</evidence>
<dbReference type="Ensembl" id="ENSGGOT00000053882.1">
    <property type="protein sequence ID" value="ENSGGOP00000029350.1"/>
    <property type="gene ID" value="ENSGGOG00000010154.3"/>
</dbReference>
<organism evidence="1 2">
    <name type="scientific">Gorilla gorilla gorilla</name>
    <name type="common">Western lowland gorilla</name>
    <dbReference type="NCBI Taxonomy" id="9595"/>
    <lineage>
        <taxon>Eukaryota</taxon>
        <taxon>Metazoa</taxon>
        <taxon>Chordata</taxon>
        <taxon>Craniata</taxon>
        <taxon>Vertebrata</taxon>
        <taxon>Euteleostomi</taxon>
        <taxon>Mammalia</taxon>
        <taxon>Eutheria</taxon>
        <taxon>Euarchontoglires</taxon>
        <taxon>Primates</taxon>
        <taxon>Haplorrhini</taxon>
        <taxon>Catarrhini</taxon>
        <taxon>Hominidae</taxon>
        <taxon>Gorilla</taxon>
    </lineage>
</organism>
<dbReference type="Proteomes" id="UP000001519">
    <property type="component" value="Chromosome 3"/>
</dbReference>
<dbReference type="AlphaFoldDB" id="A0A2I2Y375"/>
<protein>
    <submittedName>
        <fullName evidence="1">Ghrelin and obestatin prepropeptide</fullName>
    </submittedName>
</protein>
<dbReference type="EMBL" id="CABD030019858">
    <property type="status" value="NOT_ANNOTATED_CDS"/>
    <property type="molecule type" value="Genomic_DNA"/>
</dbReference>
<reference evidence="1" key="4">
    <citation type="submission" date="2025-09" db="UniProtKB">
        <authorList>
            <consortium name="Ensembl"/>
        </authorList>
    </citation>
    <scope>IDENTIFICATION</scope>
</reference>
<reference evidence="1" key="3">
    <citation type="submission" date="2025-08" db="UniProtKB">
        <authorList>
            <consortium name="Ensembl"/>
        </authorList>
    </citation>
    <scope>IDENTIFICATION</scope>
</reference>
<sequence length="40" mass="4538">MFTCWWSYLRSTLAAVPGEASRVQRPQLTSDRPQALLTSL</sequence>
<accession>A0A2I2Y375</accession>
<evidence type="ECO:0000313" key="1">
    <source>
        <dbReference type="Ensembl" id="ENSGGOP00000029350.1"/>
    </source>
</evidence>
<keyword evidence="2" id="KW-1185">Reference proteome</keyword>
<dbReference type="GeneTree" id="ENSGT00390000004064"/>
<gene>
    <name evidence="1" type="primary">GHRL</name>
</gene>
<reference evidence="2" key="1">
    <citation type="submission" date="2011-05" db="EMBL/GenBank/DDBJ databases">
        <title>Insights into the evolution of the great apes provided by the gorilla genome.</title>
        <authorList>
            <person name="Scally A."/>
        </authorList>
    </citation>
    <scope>NUCLEOTIDE SEQUENCE [LARGE SCALE GENOMIC DNA]</scope>
</reference>